<evidence type="ECO:0000313" key="1">
    <source>
        <dbReference type="EMBL" id="MBX74210.1"/>
    </source>
</evidence>
<sequence length="23" mass="2700">MLNTGSQWRMSELLLCFLLPFLS</sequence>
<accession>A0A2P2R4T5</accession>
<dbReference type="EMBL" id="GGEC01093726">
    <property type="protein sequence ID" value="MBX74210.1"/>
    <property type="molecule type" value="Transcribed_RNA"/>
</dbReference>
<organism evidence="1">
    <name type="scientific">Rhizophora mucronata</name>
    <name type="common">Asiatic mangrove</name>
    <dbReference type="NCBI Taxonomy" id="61149"/>
    <lineage>
        <taxon>Eukaryota</taxon>
        <taxon>Viridiplantae</taxon>
        <taxon>Streptophyta</taxon>
        <taxon>Embryophyta</taxon>
        <taxon>Tracheophyta</taxon>
        <taxon>Spermatophyta</taxon>
        <taxon>Magnoliopsida</taxon>
        <taxon>eudicotyledons</taxon>
        <taxon>Gunneridae</taxon>
        <taxon>Pentapetalae</taxon>
        <taxon>rosids</taxon>
        <taxon>fabids</taxon>
        <taxon>Malpighiales</taxon>
        <taxon>Rhizophoraceae</taxon>
        <taxon>Rhizophora</taxon>
    </lineage>
</organism>
<proteinExistence type="predicted"/>
<protein>
    <submittedName>
        <fullName evidence="1">Uncharacterized protein</fullName>
    </submittedName>
</protein>
<reference evidence="1" key="1">
    <citation type="submission" date="2018-02" db="EMBL/GenBank/DDBJ databases">
        <title>Rhizophora mucronata_Transcriptome.</title>
        <authorList>
            <person name="Meera S.P."/>
            <person name="Sreeshan A."/>
            <person name="Augustine A."/>
        </authorList>
    </citation>
    <scope>NUCLEOTIDE SEQUENCE</scope>
    <source>
        <tissue evidence="1">Leaf</tissue>
    </source>
</reference>
<name>A0A2P2R4T5_RHIMU</name>
<dbReference type="AlphaFoldDB" id="A0A2P2R4T5"/>